<sequence>MQPVKTKNKKPYRRYIYLLLFVAFAGLVITACVSTLTIVSQDSSVKPGDSAHMVIGLQWTQINYDRNDRQIVGICVPKSWNASKNTTMTYTSDVGNGKMVLIPEGIVDPASGLSYAAAMSKKFGIGPNYINDMEWIVFWSDNKLFAANQTTVNGKIYISIKTGTDYLSFKPGYAMCEDEDGLSDANSGYYQSQFGTCMEVIGTGDEDVQDFCNPQIGLGEPSNSTENDIITVKYNGSLDTSPLKDKQDIYFCAKAFTNTGDSLVICQPSAETKLTNYGLQQWRIDFWPKKFFNLKPGVTLKQIQYYFTDESGTLKTGYGNTADPFKYTFKCK</sequence>
<dbReference type="Proteomes" id="UP001560573">
    <property type="component" value="Unassembled WGS sequence"/>
</dbReference>
<dbReference type="Pfam" id="PF16328">
    <property type="entry name" value="DUF4961"/>
    <property type="match status" value="1"/>
</dbReference>
<reference evidence="2 3" key="1">
    <citation type="submission" date="2023-07" db="EMBL/GenBank/DDBJ databases">
        <authorList>
            <person name="Lian W.-H."/>
        </authorList>
    </citation>
    <scope>NUCLEOTIDE SEQUENCE [LARGE SCALE GENOMIC DNA]</scope>
    <source>
        <strain evidence="2 3">SYSU DXS3180</strain>
    </source>
</reference>
<feature type="transmembrane region" description="Helical" evidence="1">
    <location>
        <begin position="15"/>
        <end position="39"/>
    </location>
</feature>
<accession>A0ABV3ZMJ8</accession>
<keyword evidence="3" id="KW-1185">Reference proteome</keyword>
<proteinExistence type="predicted"/>
<dbReference type="EMBL" id="JAULBC010000012">
    <property type="protein sequence ID" value="MEX6691042.1"/>
    <property type="molecule type" value="Genomic_DNA"/>
</dbReference>
<protein>
    <submittedName>
        <fullName evidence="2">DUF4961 domain-containing protein</fullName>
    </submittedName>
</protein>
<organism evidence="2 3">
    <name type="scientific">Danxiaibacter flavus</name>
    <dbReference type="NCBI Taxonomy" id="3049108"/>
    <lineage>
        <taxon>Bacteria</taxon>
        <taxon>Pseudomonadati</taxon>
        <taxon>Bacteroidota</taxon>
        <taxon>Chitinophagia</taxon>
        <taxon>Chitinophagales</taxon>
        <taxon>Chitinophagaceae</taxon>
        <taxon>Danxiaibacter</taxon>
    </lineage>
</organism>
<name>A0ABV3ZMJ8_9BACT</name>
<evidence type="ECO:0000313" key="2">
    <source>
        <dbReference type="EMBL" id="MEX6691042.1"/>
    </source>
</evidence>
<evidence type="ECO:0000313" key="3">
    <source>
        <dbReference type="Proteomes" id="UP001560573"/>
    </source>
</evidence>
<dbReference type="RefSeq" id="WP_369332458.1">
    <property type="nucleotide sequence ID" value="NZ_JAULBC010000012.1"/>
</dbReference>
<comment type="caution">
    <text evidence="2">The sequence shown here is derived from an EMBL/GenBank/DDBJ whole genome shotgun (WGS) entry which is preliminary data.</text>
</comment>
<evidence type="ECO:0000256" key="1">
    <source>
        <dbReference type="SAM" id="Phobius"/>
    </source>
</evidence>
<gene>
    <name evidence="2" type="ORF">QTN47_26270</name>
</gene>
<keyword evidence="1" id="KW-0812">Transmembrane</keyword>
<dbReference type="PROSITE" id="PS51257">
    <property type="entry name" value="PROKAR_LIPOPROTEIN"/>
    <property type="match status" value="1"/>
</dbReference>
<dbReference type="InterPro" id="IPR032522">
    <property type="entry name" value="DUF4961"/>
</dbReference>
<keyword evidence="1" id="KW-1133">Transmembrane helix</keyword>
<keyword evidence="1" id="KW-0472">Membrane</keyword>